<protein>
    <submittedName>
        <fullName evidence="2">Nuclear transport factor 2 family protein</fullName>
    </submittedName>
</protein>
<name>A0A7M2SH15_9ACTN</name>
<dbReference type="AlphaFoldDB" id="A0A7M2SH15"/>
<dbReference type="InterPro" id="IPR037401">
    <property type="entry name" value="SnoaL-like"/>
</dbReference>
<sequence length="130" mass="13813">MTTRTAREVAETYFTAWEAGDFDALRGVLAENVDFVGALGTASGVDEALAGLKGLGRVLEKIDVKVRVAEGGEVITWFDLCTSVAPPTPTANWMHVEDGKVTRIRVTFDPRALLAGFEAQNAAGSLSAEV</sequence>
<proteinExistence type="predicted"/>
<dbReference type="RefSeq" id="WP_194039364.1">
    <property type="nucleotide sequence ID" value="NZ_CP063373.1"/>
</dbReference>
<dbReference type="KEGG" id="sfeu:IM697_30810"/>
<keyword evidence="3" id="KW-1185">Reference proteome</keyword>
<dbReference type="Pfam" id="PF12680">
    <property type="entry name" value="SnoaL_2"/>
    <property type="match status" value="1"/>
</dbReference>
<evidence type="ECO:0000313" key="3">
    <source>
        <dbReference type="Proteomes" id="UP000594205"/>
    </source>
</evidence>
<evidence type="ECO:0000313" key="2">
    <source>
        <dbReference type="EMBL" id="QOV34491.1"/>
    </source>
</evidence>
<organism evidence="2 3">
    <name type="scientific">Streptomyces ferrugineus</name>
    <dbReference type="NCBI Taxonomy" id="1413221"/>
    <lineage>
        <taxon>Bacteria</taxon>
        <taxon>Bacillati</taxon>
        <taxon>Actinomycetota</taxon>
        <taxon>Actinomycetes</taxon>
        <taxon>Kitasatosporales</taxon>
        <taxon>Streptomycetaceae</taxon>
        <taxon>Streptomyces</taxon>
    </lineage>
</organism>
<dbReference type="Gene3D" id="3.10.450.50">
    <property type="match status" value="1"/>
</dbReference>
<feature type="domain" description="SnoaL-like" evidence="1">
    <location>
        <begin position="11"/>
        <end position="104"/>
    </location>
</feature>
<reference evidence="2 3" key="1">
    <citation type="submission" date="2020-10" db="EMBL/GenBank/DDBJ databases">
        <title>Streptomyces ferrugineus complate genome analysis.</title>
        <authorList>
            <person name="Anwar N."/>
        </authorList>
    </citation>
    <scope>NUCLEOTIDE SEQUENCE [LARGE SCALE GENOMIC DNA]</scope>
    <source>
        <strain evidence="2 3">CCTCC AA2014009</strain>
    </source>
</reference>
<dbReference type="SUPFAM" id="SSF54427">
    <property type="entry name" value="NTF2-like"/>
    <property type="match status" value="1"/>
</dbReference>
<dbReference type="EMBL" id="CP063373">
    <property type="protein sequence ID" value="QOV34491.1"/>
    <property type="molecule type" value="Genomic_DNA"/>
</dbReference>
<evidence type="ECO:0000259" key="1">
    <source>
        <dbReference type="Pfam" id="PF12680"/>
    </source>
</evidence>
<gene>
    <name evidence="2" type="ORF">IM697_30810</name>
</gene>
<accession>A0A7M2SH15</accession>
<dbReference type="Proteomes" id="UP000594205">
    <property type="component" value="Chromosome"/>
</dbReference>
<dbReference type="InterPro" id="IPR032710">
    <property type="entry name" value="NTF2-like_dom_sf"/>
</dbReference>